<dbReference type="Proteomes" id="UP001153069">
    <property type="component" value="Unassembled WGS sequence"/>
</dbReference>
<evidence type="ECO:0000256" key="3">
    <source>
        <dbReference type="ARBA" id="ARBA00022777"/>
    </source>
</evidence>
<dbReference type="Gene3D" id="3.30.420.40">
    <property type="match status" value="2"/>
</dbReference>
<dbReference type="InterPro" id="IPR000577">
    <property type="entry name" value="Carb_kinase_FGGY"/>
</dbReference>
<gene>
    <name evidence="6" type="ORF">SEMRO_972_G226610.1</name>
</gene>
<dbReference type="PANTHER" id="PTHR43095:SF5">
    <property type="entry name" value="XYLULOSE KINASE"/>
    <property type="match status" value="1"/>
</dbReference>
<keyword evidence="7" id="KW-1185">Reference proteome</keyword>
<evidence type="ECO:0000313" key="7">
    <source>
        <dbReference type="Proteomes" id="UP001153069"/>
    </source>
</evidence>
<dbReference type="InterPro" id="IPR018485">
    <property type="entry name" value="FGGY_C"/>
</dbReference>
<protein>
    <submittedName>
        <fullName evidence="6">Xylulose kinase</fullName>
    </submittedName>
</protein>
<feature type="domain" description="Carbohydrate kinase FGGY C-terminal" evidence="5">
    <location>
        <begin position="269"/>
        <end position="467"/>
    </location>
</feature>
<evidence type="ECO:0000256" key="1">
    <source>
        <dbReference type="ARBA" id="ARBA00009156"/>
    </source>
</evidence>
<dbReference type="InterPro" id="IPR050406">
    <property type="entry name" value="FGGY_Carb_Kinase"/>
</dbReference>
<dbReference type="PANTHER" id="PTHR43095">
    <property type="entry name" value="SUGAR KINASE"/>
    <property type="match status" value="1"/>
</dbReference>
<dbReference type="EMBL" id="CAICTM010000970">
    <property type="protein sequence ID" value="CAB9518918.1"/>
    <property type="molecule type" value="Genomic_DNA"/>
</dbReference>
<comment type="similarity">
    <text evidence="1">Belongs to the FGGY kinase family.</text>
</comment>
<feature type="domain" description="Carbohydrate kinase FGGY N-terminal" evidence="4">
    <location>
        <begin position="15"/>
        <end position="259"/>
    </location>
</feature>
<keyword evidence="3 6" id="KW-0418">Kinase</keyword>
<dbReference type="PIRSF" id="PIRSF000538">
    <property type="entry name" value="GlpK"/>
    <property type="match status" value="1"/>
</dbReference>
<dbReference type="AlphaFoldDB" id="A0A9N8HKU5"/>
<evidence type="ECO:0000313" key="6">
    <source>
        <dbReference type="EMBL" id="CAB9518918.1"/>
    </source>
</evidence>
<evidence type="ECO:0000259" key="4">
    <source>
        <dbReference type="Pfam" id="PF00370"/>
    </source>
</evidence>
<dbReference type="SUPFAM" id="SSF53067">
    <property type="entry name" value="Actin-like ATPase domain"/>
    <property type="match status" value="2"/>
</dbReference>
<dbReference type="Pfam" id="PF00370">
    <property type="entry name" value="FGGY_N"/>
    <property type="match status" value="1"/>
</dbReference>
<dbReference type="InterPro" id="IPR018484">
    <property type="entry name" value="FGGY_N"/>
</dbReference>
<keyword evidence="2" id="KW-0808">Transferase</keyword>
<dbReference type="InterPro" id="IPR043129">
    <property type="entry name" value="ATPase_NBD"/>
</dbReference>
<accession>A0A9N8HKU5</accession>
<dbReference type="CDD" id="cd07809">
    <property type="entry name" value="ASKHA_NBD_FGGY_BaXK-like"/>
    <property type="match status" value="1"/>
</dbReference>
<dbReference type="Pfam" id="PF02782">
    <property type="entry name" value="FGGY_C"/>
    <property type="match status" value="1"/>
</dbReference>
<name>A0A9N8HKU5_9STRA</name>
<evidence type="ECO:0000256" key="2">
    <source>
        <dbReference type="ARBA" id="ARBA00022679"/>
    </source>
</evidence>
<reference evidence="6" key="1">
    <citation type="submission" date="2020-06" db="EMBL/GenBank/DDBJ databases">
        <authorList>
            <consortium name="Plant Systems Biology data submission"/>
        </authorList>
    </citation>
    <scope>NUCLEOTIDE SEQUENCE</scope>
    <source>
        <strain evidence="6">D6</strain>
    </source>
</reference>
<dbReference type="OrthoDB" id="41442at2759"/>
<sequence length="533" mass="57981">MASSSEESTTRKGFLGIDIGTQGLSALLIDHDSLQVIGKGEAQYGMVDNLDNGCYEQNAQDWEDALVDSMKQLREQVPGMEVLAIGIAGQMHGEVLMDEQGHVIGTVRLWCDARNEEEGMELTNKLGRKVPKRMTSARFLWTIRNKPDVARKTRHMNTPAGWMAFRLSNQHSLGIGDASGMFPVSQKSMNYDTELLNKFDAIVREQDQSIAPLESILPKVLVAGETTGLLTSEAAKLLGLHEGIPVAPAEGDQPAALAGSFIGSPGTVSCSFGTSVCANSVGDREFKGVSDSVDHFCASDGKPINMIWLRNGTTFLNSVVSSYGQMLQNSAESNDDIKPSAFDVIMPKLVKAPPNCGGLLALPFMDDEPGLHVSSGGSAMIVGWNESNAKPENVARAALMSTCFNLRIGSEVLDEQGYPRKRMVLTGGLAKTPECGQIIADVFNTPTELQLDSSDEGSGFGACLMATFLYHKTKADAKMEGDWTDFLETRRKNRSKLLYYDPNPEHVSVVNDMFQRYKKLLTLVPQLTEAVKK</sequence>
<comment type="caution">
    <text evidence="6">The sequence shown here is derived from an EMBL/GenBank/DDBJ whole genome shotgun (WGS) entry which is preliminary data.</text>
</comment>
<proteinExistence type="inferred from homology"/>
<dbReference type="GO" id="GO:0005975">
    <property type="term" value="P:carbohydrate metabolic process"/>
    <property type="evidence" value="ECO:0007669"/>
    <property type="project" value="InterPro"/>
</dbReference>
<organism evidence="6 7">
    <name type="scientific">Seminavis robusta</name>
    <dbReference type="NCBI Taxonomy" id="568900"/>
    <lineage>
        <taxon>Eukaryota</taxon>
        <taxon>Sar</taxon>
        <taxon>Stramenopiles</taxon>
        <taxon>Ochrophyta</taxon>
        <taxon>Bacillariophyta</taxon>
        <taxon>Bacillariophyceae</taxon>
        <taxon>Bacillariophycidae</taxon>
        <taxon>Naviculales</taxon>
        <taxon>Naviculaceae</taxon>
        <taxon>Seminavis</taxon>
    </lineage>
</organism>
<dbReference type="GO" id="GO:0016301">
    <property type="term" value="F:kinase activity"/>
    <property type="evidence" value="ECO:0007669"/>
    <property type="project" value="UniProtKB-KW"/>
</dbReference>
<evidence type="ECO:0000259" key="5">
    <source>
        <dbReference type="Pfam" id="PF02782"/>
    </source>
</evidence>